<feature type="signal peptide" evidence="20">
    <location>
        <begin position="1"/>
        <end position="25"/>
    </location>
</feature>
<evidence type="ECO:0000256" key="3">
    <source>
        <dbReference type="ARBA" id="ARBA00012201"/>
    </source>
</evidence>
<keyword evidence="8" id="KW-0067">ATP-binding</keyword>
<dbReference type="InterPro" id="IPR018297">
    <property type="entry name" value="A/G_cyclase_CS"/>
</dbReference>
<evidence type="ECO:0000259" key="21">
    <source>
        <dbReference type="PROSITE" id="PS50125"/>
    </source>
</evidence>
<keyword evidence="6" id="KW-0479">Metal-binding</keyword>
<dbReference type="GO" id="GO:0035556">
    <property type="term" value="P:intracellular signal transduction"/>
    <property type="evidence" value="ECO:0007669"/>
    <property type="project" value="InterPro"/>
</dbReference>
<dbReference type="InterPro" id="IPR019734">
    <property type="entry name" value="TPR_rpt"/>
</dbReference>
<dbReference type="EC" id="4.6.1.1" evidence="3"/>
<dbReference type="InterPro" id="IPR011990">
    <property type="entry name" value="TPR-like_helical_dom_sf"/>
</dbReference>
<keyword evidence="18" id="KW-0175">Coiled coil</keyword>
<evidence type="ECO:0000256" key="12">
    <source>
        <dbReference type="ARBA" id="ARBA00023136"/>
    </source>
</evidence>
<dbReference type="EMBL" id="SSMC01000002">
    <property type="protein sequence ID" value="THD68010.1"/>
    <property type="molecule type" value="Genomic_DNA"/>
</dbReference>
<reference evidence="22 23" key="1">
    <citation type="submission" date="2019-04" db="EMBL/GenBank/DDBJ databases">
        <title>Draft genome sequence of Robertkochia marina CC-AMO-30D.</title>
        <authorList>
            <person name="Hameed A."/>
            <person name="Lin S.-Y."/>
            <person name="Shahina M."/>
            <person name="Lai W.-A."/>
            <person name="Young C.-C."/>
        </authorList>
    </citation>
    <scope>NUCLEOTIDE SEQUENCE [LARGE SCALE GENOMIC DNA]</scope>
    <source>
        <strain evidence="22 23">CC-AMO-30D</strain>
    </source>
</reference>
<dbReference type="SMART" id="SM00044">
    <property type="entry name" value="CYCc"/>
    <property type="match status" value="1"/>
</dbReference>
<feature type="transmembrane region" description="Helical" evidence="19">
    <location>
        <begin position="403"/>
        <end position="422"/>
    </location>
</feature>
<evidence type="ECO:0000256" key="4">
    <source>
        <dbReference type="ARBA" id="ARBA00021420"/>
    </source>
</evidence>
<keyword evidence="9" id="KW-0460">Magnesium</keyword>
<name>A0A4S3M0Q5_9FLAO</name>
<feature type="chain" id="PRO_5020490320" description="Adenylate cyclase" evidence="20">
    <location>
        <begin position="26"/>
        <end position="665"/>
    </location>
</feature>
<dbReference type="GO" id="GO:0004016">
    <property type="term" value="F:adenylate cyclase activity"/>
    <property type="evidence" value="ECO:0007669"/>
    <property type="project" value="UniProtKB-EC"/>
</dbReference>
<dbReference type="Proteomes" id="UP000305939">
    <property type="component" value="Unassembled WGS sequence"/>
</dbReference>
<evidence type="ECO:0000256" key="9">
    <source>
        <dbReference type="ARBA" id="ARBA00022842"/>
    </source>
</evidence>
<keyword evidence="7" id="KW-0547">Nucleotide-binding</keyword>
<dbReference type="InterPro" id="IPR029787">
    <property type="entry name" value="Nucleotide_cyclase"/>
</dbReference>
<evidence type="ECO:0000256" key="17">
    <source>
        <dbReference type="RuleBase" id="RU000405"/>
    </source>
</evidence>
<organism evidence="22 23">
    <name type="scientific">Robertkochia marina</name>
    <dbReference type="NCBI Taxonomy" id="1227945"/>
    <lineage>
        <taxon>Bacteria</taxon>
        <taxon>Pseudomonadati</taxon>
        <taxon>Bacteroidota</taxon>
        <taxon>Flavobacteriia</taxon>
        <taxon>Flavobacteriales</taxon>
        <taxon>Flavobacteriaceae</taxon>
        <taxon>Robertkochia</taxon>
    </lineage>
</organism>
<feature type="domain" description="Guanylate cyclase" evidence="21">
    <location>
        <begin position="473"/>
        <end position="603"/>
    </location>
</feature>
<evidence type="ECO:0000256" key="20">
    <source>
        <dbReference type="SAM" id="SignalP"/>
    </source>
</evidence>
<evidence type="ECO:0000313" key="23">
    <source>
        <dbReference type="Proteomes" id="UP000305939"/>
    </source>
</evidence>
<sequence>MQLKNKIYKILLVCLLCILPGMGFAQEASVEELQKNIATAKNDSIKTDLYNDLAFLYTTSGDLEQGKATVDQALKLAKQVEYPAGEAEALKILGIISSYQDDRYNAINYSKQALDLYRKLGDTLGMANMESNIGAFYVDIGSALAIDYIIPSIQKSEQLKDTVRIMSATLNLAAFYFNKMKQPEKAEEYFKQAKAYLDTGFEGQEDWSLNYQAYQGEFALYKEEYEAALAIFEKMLPAEEGGPYHSETLRKIGSSLYGLKRNREAEQVLVQAIEVAETAQSFEDMVSAQILYGKVIRERSPQQAVNVFEEALDLAASGGYLYELEQVHLELYNTYRNIGQYSDALRHHEYYLELKDSILNIEVNDKVRYAQLNFDLDKKEDQIQMLEQRSEIADLQQKRQKSVTIATIAVAGLLLLLVLGMFNRYKFIKKANSLINKEKERSENLLLNILPEETAQELKEKGSVKAKHFDSVTVMFTDFVGFTKSSETMGPEELVRNVDYFFSKFDTIIEKYGLEKIKTIGDAYMCAAGLPFPSENHAQKMLLAALDIIDFVDQVRNDPNDGIPGFEIRIGIHTGPVVAGVVGTKKFAYDIWGDTVNVASRMESGSHSGRINISETTYDLVREQFKCTYRGEIEVKNKGMLKMYFVNSIKDKSFVTEVLEETKAG</sequence>
<dbReference type="PROSITE" id="PS00452">
    <property type="entry name" value="GUANYLATE_CYCLASE_1"/>
    <property type="match status" value="1"/>
</dbReference>
<keyword evidence="11" id="KW-0115">cAMP biosynthesis</keyword>
<dbReference type="OrthoDB" id="9806704at2"/>
<dbReference type="FunFam" id="3.30.70.1230:FF:000033">
    <property type="entry name" value="Adenylate cyclase"/>
    <property type="match status" value="1"/>
</dbReference>
<evidence type="ECO:0000256" key="19">
    <source>
        <dbReference type="SAM" id="Phobius"/>
    </source>
</evidence>
<evidence type="ECO:0000256" key="7">
    <source>
        <dbReference type="ARBA" id="ARBA00022741"/>
    </source>
</evidence>
<comment type="subunit">
    <text evidence="16">Homodimer. Can also exist as monomer.</text>
</comment>
<proteinExistence type="inferred from homology"/>
<dbReference type="Pfam" id="PF00211">
    <property type="entry name" value="Guanylate_cyc"/>
    <property type="match status" value="1"/>
</dbReference>
<evidence type="ECO:0000256" key="2">
    <source>
        <dbReference type="ARBA" id="ARBA00004370"/>
    </source>
</evidence>
<evidence type="ECO:0000256" key="15">
    <source>
        <dbReference type="ARBA" id="ARBA00032637"/>
    </source>
</evidence>
<dbReference type="InterPro" id="IPR050401">
    <property type="entry name" value="Cyclic_nucleotide_synthase"/>
</dbReference>
<dbReference type="PROSITE" id="PS50125">
    <property type="entry name" value="GUANYLATE_CYCLASE_2"/>
    <property type="match status" value="1"/>
</dbReference>
<evidence type="ECO:0000313" key="22">
    <source>
        <dbReference type="EMBL" id="THD68010.1"/>
    </source>
</evidence>
<comment type="caution">
    <text evidence="22">The sequence shown here is derived from an EMBL/GenBank/DDBJ whole genome shotgun (WGS) entry which is preliminary data.</text>
</comment>
<dbReference type="SMART" id="SM00028">
    <property type="entry name" value="TPR"/>
    <property type="match status" value="5"/>
</dbReference>
<dbReference type="GO" id="GO:0006171">
    <property type="term" value="P:cAMP biosynthetic process"/>
    <property type="evidence" value="ECO:0007669"/>
    <property type="project" value="UniProtKB-KW"/>
</dbReference>
<dbReference type="PANTHER" id="PTHR11920">
    <property type="entry name" value="GUANYLYL CYCLASE"/>
    <property type="match status" value="1"/>
</dbReference>
<comment type="catalytic activity">
    <reaction evidence="1">
        <text>ATP = 3',5'-cyclic AMP + diphosphate</text>
        <dbReference type="Rhea" id="RHEA:15389"/>
        <dbReference type="ChEBI" id="CHEBI:30616"/>
        <dbReference type="ChEBI" id="CHEBI:33019"/>
        <dbReference type="ChEBI" id="CHEBI:58165"/>
        <dbReference type="EC" id="4.6.1.1"/>
    </reaction>
</comment>
<evidence type="ECO:0000256" key="8">
    <source>
        <dbReference type="ARBA" id="ARBA00022840"/>
    </source>
</evidence>
<evidence type="ECO:0000256" key="5">
    <source>
        <dbReference type="ARBA" id="ARBA00022692"/>
    </source>
</evidence>
<evidence type="ECO:0000256" key="14">
    <source>
        <dbReference type="ARBA" id="ARBA00032597"/>
    </source>
</evidence>
<dbReference type="SUPFAM" id="SSF48452">
    <property type="entry name" value="TPR-like"/>
    <property type="match status" value="2"/>
</dbReference>
<evidence type="ECO:0000256" key="6">
    <source>
        <dbReference type="ARBA" id="ARBA00022723"/>
    </source>
</evidence>
<keyword evidence="23" id="KW-1185">Reference proteome</keyword>
<dbReference type="GO" id="GO:0005524">
    <property type="term" value="F:ATP binding"/>
    <property type="evidence" value="ECO:0007669"/>
    <property type="project" value="UniProtKB-KW"/>
</dbReference>
<keyword evidence="10 19" id="KW-1133">Transmembrane helix</keyword>
<evidence type="ECO:0000256" key="11">
    <source>
        <dbReference type="ARBA" id="ARBA00022998"/>
    </source>
</evidence>
<evidence type="ECO:0000256" key="10">
    <source>
        <dbReference type="ARBA" id="ARBA00022989"/>
    </source>
</evidence>
<dbReference type="AlphaFoldDB" id="A0A4S3M0Q5"/>
<dbReference type="InterPro" id="IPR001054">
    <property type="entry name" value="A/G_cyclase"/>
</dbReference>
<feature type="coiled-coil region" evidence="18">
    <location>
        <begin position="369"/>
        <end position="398"/>
    </location>
</feature>
<dbReference type="GO" id="GO:0005886">
    <property type="term" value="C:plasma membrane"/>
    <property type="evidence" value="ECO:0007669"/>
    <property type="project" value="UniProtKB-ARBA"/>
</dbReference>
<comment type="similarity">
    <text evidence="17">Belongs to the adenylyl cyclase class-4/guanylyl cyclase family.</text>
</comment>
<dbReference type="CDD" id="cd07302">
    <property type="entry name" value="CHD"/>
    <property type="match status" value="1"/>
</dbReference>
<accession>A0A4S3M0Q5</accession>
<dbReference type="Gene3D" id="1.25.40.10">
    <property type="entry name" value="Tetratricopeptide repeat domain"/>
    <property type="match status" value="2"/>
</dbReference>
<dbReference type="PANTHER" id="PTHR11920:SF335">
    <property type="entry name" value="GUANYLATE CYCLASE"/>
    <property type="match status" value="1"/>
</dbReference>
<keyword evidence="13 17" id="KW-0456">Lyase</keyword>
<evidence type="ECO:0000256" key="18">
    <source>
        <dbReference type="SAM" id="Coils"/>
    </source>
</evidence>
<protein>
    <recommendedName>
        <fullName evidence="4">Adenylate cyclase</fullName>
        <ecNumber evidence="3">4.6.1.1</ecNumber>
    </recommendedName>
    <alternativeName>
        <fullName evidence="14">ATP pyrophosphate-lyase</fullName>
    </alternativeName>
    <alternativeName>
        <fullName evidence="15">Adenylyl cyclase</fullName>
    </alternativeName>
</protein>
<dbReference type="GO" id="GO:0046872">
    <property type="term" value="F:metal ion binding"/>
    <property type="evidence" value="ECO:0007669"/>
    <property type="project" value="UniProtKB-KW"/>
</dbReference>
<comment type="subcellular location">
    <subcellularLocation>
        <location evidence="2">Membrane</location>
    </subcellularLocation>
</comment>
<dbReference type="SUPFAM" id="SSF55073">
    <property type="entry name" value="Nucleotide cyclase"/>
    <property type="match status" value="1"/>
</dbReference>
<evidence type="ECO:0000256" key="16">
    <source>
        <dbReference type="ARBA" id="ARBA00064436"/>
    </source>
</evidence>
<dbReference type="Gene3D" id="3.30.70.1230">
    <property type="entry name" value="Nucleotide cyclase"/>
    <property type="match status" value="1"/>
</dbReference>
<evidence type="ECO:0000256" key="1">
    <source>
        <dbReference type="ARBA" id="ARBA00001593"/>
    </source>
</evidence>
<evidence type="ECO:0000256" key="13">
    <source>
        <dbReference type="ARBA" id="ARBA00023239"/>
    </source>
</evidence>
<gene>
    <name evidence="22" type="ORF">E7Z59_10210</name>
</gene>
<keyword evidence="12 19" id="KW-0472">Membrane</keyword>
<keyword evidence="5 19" id="KW-0812">Transmembrane</keyword>
<keyword evidence="20" id="KW-0732">Signal</keyword>